<evidence type="ECO:0000313" key="3">
    <source>
        <dbReference type="Proteomes" id="UP000069015"/>
    </source>
</evidence>
<keyword evidence="1" id="KW-0812">Transmembrane</keyword>
<feature type="transmembrane region" description="Helical" evidence="1">
    <location>
        <begin position="122"/>
        <end position="146"/>
    </location>
</feature>
<organism evidence="2 3">
    <name type="scientific">Pseudoalteromonas rubra</name>
    <dbReference type="NCBI Taxonomy" id="43658"/>
    <lineage>
        <taxon>Bacteria</taxon>
        <taxon>Pseudomonadati</taxon>
        <taxon>Pseudomonadota</taxon>
        <taxon>Gammaproteobacteria</taxon>
        <taxon>Alteromonadales</taxon>
        <taxon>Pseudoalteromonadaceae</taxon>
        <taxon>Pseudoalteromonas</taxon>
    </lineage>
</organism>
<evidence type="ECO:0000256" key="1">
    <source>
        <dbReference type="SAM" id="Phobius"/>
    </source>
</evidence>
<feature type="transmembrane region" description="Helical" evidence="1">
    <location>
        <begin position="228"/>
        <end position="249"/>
    </location>
</feature>
<proteinExistence type="predicted"/>
<feature type="transmembrane region" description="Helical" evidence="1">
    <location>
        <begin position="88"/>
        <end position="107"/>
    </location>
</feature>
<dbReference type="KEGG" id="prr:AT705_17275"/>
<dbReference type="Proteomes" id="UP000069015">
    <property type="component" value="Chromosome 1"/>
</dbReference>
<dbReference type="EMBL" id="CP013611">
    <property type="protein sequence ID" value="ALU44530.1"/>
    <property type="molecule type" value="Genomic_DNA"/>
</dbReference>
<dbReference type="AlphaFoldDB" id="A0A0U2Y2U4"/>
<sequence length="326" mass="36792">MALIAHKDWVLDIIEKHWIKIPAILYVVGFIVHNSYLSSFGSYEFQLVQAKYILSGFGAVVFSVICIVYTGIKVNLSNVSKSLTIDKVLPWSLRVISLPYVIYAILYGKELFEIGRDAKDSLILIGVLASLIAHAVVACTILDIALMPGDNESRLKKTLSFLSRALSIPMLIVTLVIAWNIPEFSGVLKATTYFFFGYVAIAMSQNDKGLGIELRCTDPDIKERYDKLYQAAFSIVGVFFVLWTIASYYTKYIYPKIPVALGGAKLEFVSIKTKEKVYDSYLIQETKDWVMYIDKSSGQVEKIKTSLIEKIVFKDEMPNQPLKQKE</sequence>
<feature type="transmembrane region" description="Helical" evidence="1">
    <location>
        <begin position="52"/>
        <end position="76"/>
    </location>
</feature>
<gene>
    <name evidence="2" type="ORF">AT705_17275</name>
</gene>
<reference evidence="2 3" key="1">
    <citation type="submission" date="2015-12" db="EMBL/GenBank/DDBJ databases">
        <title>Complete genome sequence of Pseudoalteromonas rubra SCSIO 6842, harboring a conjugative plasmid.</title>
        <authorList>
            <person name="Li B."/>
            <person name="Wang X."/>
        </authorList>
    </citation>
    <scope>NUCLEOTIDE SEQUENCE [LARGE SCALE GENOMIC DNA]</scope>
    <source>
        <strain evidence="2 3">SCSIO 6842</strain>
    </source>
</reference>
<feature type="transmembrane region" description="Helical" evidence="1">
    <location>
        <begin position="158"/>
        <end position="181"/>
    </location>
</feature>
<protein>
    <submittedName>
        <fullName evidence="2">Uncharacterized protein</fullName>
    </submittedName>
</protein>
<evidence type="ECO:0000313" key="2">
    <source>
        <dbReference type="EMBL" id="ALU44530.1"/>
    </source>
</evidence>
<accession>A0A0U2Y2U4</accession>
<keyword evidence="1" id="KW-0472">Membrane</keyword>
<name>A0A0U2Y2U4_9GAMM</name>
<feature type="transmembrane region" description="Helical" evidence="1">
    <location>
        <begin position="21"/>
        <end position="40"/>
    </location>
</feature>
<keyword evidence="1" id="KW-1133">Transmembrane helix</keyword>